<dbReference type="EMBL" id="JAINDJ010000007">
    <property type="protein sequence ID" value="KAG9443193.1"/>
    <property type="molecule type" value="Genomic_DNA"/>
</dbReference>
<reference evidence="3 4" key="1">
    <citation type="submission" date="2021-07" db="EMBL/GenBank/DDBJ databases">
        <title>The Aristolochia fimbriata genome: insights into angiosperm evolution, floral development and chemical biosynthesis.</title>
        <authorList>
            <person name="Jiao Y."/>
        </authorList>
    </citation>
    <scope>NUCLEOTIDE SEQUENCE [LARGE SCALE GENOMIC DNA]</scope>
    <source>
        <strain evidence="3">IBCAS-2021</strain>
        <tissue evidence="3">Leaf</tissue>
    </source>
</reference>
<feature type="signal peptide" evidence="1">
    <location>
        <begin position="1"/>
        <end position="22"/>
    </location>
</feature>
<keyword evidence="4" id="KW-1185">Reference proteome</keyword>
<dbReference type="SUPFAM" id="SSF101148">
    <property type="entry name" value="Plant invertase/pectin methylesterase inhibitor"/>
    <property type="match status" value="1"/>
</dbReference>
<sequence length="136" mass="15025">MAATGPTSVMVALLFLISDASYRELCKHSTYPDICFSILSSNPQSKGKNFIDLTDIVITYTLKKTDETRGYISGLLTSEKDTIVMKTASSMASQMAKSLSPPVRENLLKKSNDDNFKYCNVALELVNFIDEIVPKS</sequence>
<dbReference type="Gene3D" id="1.20.140.40">
    <property type="entry name" value="Invertase/pectin methylesterase inhibitor family protein"/>
    <property type="match status" value="1"/>
</dbReference>
<keyword evidence="1" id="KW-0732">Signal</keyword>
<dbReference type="InterPro" id="IPR035513">
    <property type="entry name" value="Invertase/methylesterase_inhib"/>
</dbReference>
<dbReference type="AlphaFoldDB" id="A0AAV7E7D9"/>
<feature type="domain" description="Pectinesterase inhibitor" evidence="2">
    <location>
        <begin position="23"/>
        <end position="81"/>
    </location>
</feature>
<protein>
    <recommendedName>
        <fullName evidence="2">Pectinesterase inhibitor domain-containing protein</fullName>
    </recommendedName>
</protein>
<evidence type="ECO:0000256" key="1">
    <source>
        <dbReference type="SAM" id="SignalP"/>
    </source>
</evidence>
<dbReference type="Pfam" id="PF04043">
    <property type="entry name" value="PMEI"/>
    <property type="match status" value="1"/>
</dbReference>
<dbReference type="GO" id="GO:0004857">
    <property type="term" value="F:enzyme inhibitor activity"/>
    <property type="evidence" value="ECO:0007669"/>
    <property type="project" value="InterPro"/>
</dbReference>
<organism evidence="3 4">
    <name type="scientific">Aristolochia fimbriata</name>
    <name type="common">White veined hardy Dutchman's pipe vine</name>
    <dbReference type="NCBI Taxonomy" id="158543"/>
    <lineage>
        <taxon>Eukaryota</taxon>
        <taxon>Viridiplantae</taxon>
        <taxon>Streptophyta</taxon>
        <taxon>Embryophyta</taxon>
        <taxon>Tracheophyta</taxon>
        <taxon>Spermatophyta</taxon>
        <taxon>Magnoliopsida</taxon>
        <taxon>Magnoliidae</taxon>
        <taxon>Piperales</taxon>
        <taxon>Aristolochiaceae</taxon>
        <taxon>Aristolochia</taxon>
    </lineage>
</organism>
<gene>
    <name evidence="3" type="ORF">H6P81_019047</name>
</gene>
<feature type="chain" id="PRO_5043809605" description="Pectinesterase inhibitor domain-containing protein" evidence="1">
    <location>
        <begin position="23"/>
        <end position="136"/>
    </location>
</feature>
<comment type="caution">
    <text evidence="3">The sequence shown here is derived from an EMBL/GenBank/DDBJ whole genome shotgun (WGS) entry which is preliminary data.</text>
</comment>
<accession>A0AAV7E7D9</accession>
<evidence type="ECO:0000259" key="2">
    <source>
        <dbReference type="Pfam" id="PF04043"/>
    </source>
</evidence>
<dbReference type="NCBIfam" id="TIGR01614">
    <property type="entry name" value="PME_inhib"/>
    <property type="match status" value="1"/>
</dbReference>
<evidence type="ECO:0000313" key="3">
    <source>
        <dbReference type="EMBL" id="KAG9443193.1"/>
    </source>
</evidence>
<dbReference type="Proteomes" id="UP000825729">
    <property type="component" value="Unassembled WGS sequence"/>
</dbReference>
<dbReference type="InterPro" id="IPR006501">
    <property type="entry name" value="Pectinesterase_inhib_dom"/>
</dbReference>
<proteinExistence type="predicted"/>
<evidence type="ECO:0000313" key="4">
    <source>
        <dbReference type="Proteomes" id="UP000825729"/>
    </source>
</evidence>
<name>A0AAV7E7D9_ARIFI</name>